<dbReference type="Gene3D" id="3.90.1410.10">
    <property type="entry name" value="set domain protein methyltransferase, domain 1"/>
    <property type="match status" value="1"/>
</dbReference>
<dbReference type="Proteomes" id="UP000785200">
    <property type="component" value="Unassembled WGS sequence"/>
</dbReference>
<protein>
    <submittedName>
        <fullName evidence="1">Ribosomal lysine N-methyltransferase 2</fullName>
    </submittedName>
</protein>
<organism evidence="1 2">
    <name type="scientific">Hyphodiscus hymeniophilus</name>
    <dbReference type="NCBI Taxonomy" id="353542"/>
    <lineage>
        <taxon>Eukaryota</taxon>
        <taxon>Fungi</taxon>
        <taxon>Dikarya</taxon>
        <taxon>Ascomycota</taxon>
        <taxon>Pezizomycotina</taxon>
        <taxon>Leotiomycetes</taxon>
        <taxon>Helotiales</taxon>
        <taxon>Hyphodiscaceae</taxon>
        <taxon>Hyphodiscus</taxon>
    </lineage>
</organism>
<name>A0A9P6VM02_9HELO</name>
<dbReference type="EMBL" id="VNKQ01000006">
    <property type="protein sequence ID" value="KAG0650498.1"/>
    <property type="molecule type" value="Genomic_DNA"/>
</dbReference>
<evidence type="ECO:0000313" key="1">
    <source>
        <dbReference type="EMBL" id="KAG0650498.1"/>
    </source>
</evidence>
<dbReference type="PANTHER" id="PTHR13271:SF137">
    <property type="entry name" value="SET DOMAIN-CONTAINING PROTEIN"/>
    <property type="match status" value="1"/>
</dbReference>
<dbReference type="SUPFAM" id="SSF82199">
    <property type="entry name" value="SET domain"/>
    <property type="match status" value="1"/>
</dbReference>
<keyword evidence="2" id="KW-1185">Reference proteome</keyword>
<evidence type="ECO:0000313" key="2">
    <source>
        <dbReference type="Proteomes" id="UP000785200"/>
    </source>
</evidence>
<dbReference type="PANTHER" id="PTHR13271">
    <property type="entry name" value="UNCHARACTERIZED PUTATIVE METHYLTRANSFERASE"/>
    <property type="match status" value="1"/>
</dbReference>
<comment type="caution">
    <text evidence="1">The sequence shown here is derived from an EMBL/GenBank/DDBJ whole genome shotgun (WGS) entry which is preliminary data.</text>
</comment>
<dbReference type="InterPro" id="IPR046341">
    <property type="entry name" value="SET_dom_sf"/>
</dbReference>
<accession>A0A9P6VM02</accession>
<dbReference type="AlphaFoldDB" id="A0A9P6VM02"/>
<gene>
    <name evidence="1" type="ORF">D0Z07_3113</name>
</gene>
<dbReference type="OrthoDB" id="341421at2759"/>
<dbReference type="GO" id="GO:0016279">
    <property type="term" value="F:protein-lysine N-methyltransferase activity"/>
    <property type="evidence" value="ECO:0007669"/>
    <property type="project" value="TreeGrafter"/>
</dbReference>
<proteinExistence type="predicted"/>
<reference evidence="1" key="1">
    <citation type="submission" date="2019-07" db="EMBL/GenBank/DDBJ databases">
        <title>Hyphodiscus hymeniophilus genome sequencing and assembly.</title>
        <authorList>
            <person name="Kramer G."/>
            <person name="Nodwell J."/>
        </authorList>
    </citation>
    <scope>NUCLEOTIDE SEQUENCE</scope>
    <source>
        <strain evidence="1">ATCC 34498</strain>
    </source>
</reference>
<dbReference type="InterPro" id="IPR050600">
    <property type="entry name" value="SETD3_SETD6_MTase"/>
</dbReference>
<sequence length="303" mass="33272">MEVHRDFTEWAVSRGVKINGIAAHKFPGRGLGIIAEKSFKASLSSIVYISVQEGDTILTVPISALRTLLTVPKSISIPIGAITVHGLLAASLSLDTTLHYSAWRAVLPTAESFKESVPLLWHTTLQALLPSAALSLLKNQQAKISKDWSAVSSAFPSLSYETYQYNWLLVNTRTFYFTSPLIKLSKPVNRDDCMALQPFADYFNHADIASAEALFSSQGYSIAASCSISKGDEIYISYGNHSNDFLLAEYGFSMESNKWDEADTGGRRVCRELCTVWEGRMLQDADCAEIVVLAQWSVAAIGK</sequence>